<evidence type="ECO:0000256" key="1">
    <source>
        <dbReference type="SAM" id="MobiDB-lite"/>
    </source>
</evidence>
<name>A0A561XQA4_ACIDE</name>
<dbReference type="InterPro" id="IPR001387">
    <property type="entry name" value="Cro/C1-type_HTH"/>
</dbReference>
<dbReference type="CDD" id="cd00093">
    <property type="entry name" value="HTH_XRE"/>
    <property type="match status" value="1"/>
</dbReference>
<sequence>MSQSPISVMALAMPVPTGEQLKAARVAAGLSQAQAAELMGYPLQTGSRGGVQSRTWQALESMTDERNMQGPVFAMFLLLTGQHPDLVLAHRSPSTDAPASAPAPNPQ</sequence>
<dbReference type="Gene3D" id="1.10.260.40">
    <property type="entry name" value="lambda repressor-like DNA-binding domains"/>
    <property type="match status" value="1"/>
</dbReference>
<evidence type="ECO:0000259" key="2">
    <source>
        <dbReference type="PROSITE" id="PS50943"/>
    </source>
</evidence>
<organism evidence="3 4">
    <name type="scientific">Acidovorax delafieldii</name>
    <name type="common">Pseudomonas delafieldii</name>
    <dbReference type="NCBI Taxonomy" id="47920"/>
    <lineage>
        <taxon>Bacteria</taxon>
        <taxon>Pseudomonadati</taxon>
        <taxon>Pseudomonadota</taxon>
        <taxon>Betaproteobacteria</taxon>
        <taxon>Burkholderiales</taxon>
        <taxon>Comamonadaceae</taxon>
        <taxon>Acidovorax</taxon>
    </lineage>
</organism>
<protein>
    <recommendedName>
        <fullName evidence="2">HTH cro/C1-type domain-containing protein</fullName>
    </recommendedName>
</protein>
<dbReference type="Proteomes" id="UP000321485">
    <property type="component" value="Unassembled WGS sequence"/>
</dbReference>
<feature type="domain" description="HTH cro/C1-type" evidence="2">
    <location>
        <begin position="21"/>
        <end position="45"/>
    </location>
</feature>
<evidence type="ECO:0000313" key="3">
    <source>
        <dbReference type="EMBL" id="TWG38283.1"/>
    </source>
</evidence>
<feature type="region of interest" description="Disordered" evidence="1">
    <location>
        <begin position="88"/>
        <end position="107"/>
    </location>
</feature>
<dbReference type="GO" id="GO:0003677">
    <property type="term" value="F:DNA binding"/>
    <property type="evidence" value="ECO:0007669"/>
    <property type="project" value="InterPro"/>
</dbReference>
<dbReference type="RefSeq" id="WP_146870969.1">
    <property type="nucleotide sequence ID" value="NZ_VJWE01000012.1"/>
</dbReference>
<dbReference type="AlphaFoldDB" id="A0A561XQA4"/>
<gene>
    <name evidence="3" type="ORF">ATF69_2225</name>
</gene>
<dbReference type="PROSITE" id="PS50943">
    <property type="entry name" value="HTH_CROC1"/>
    <property type="match status" value="1"/>
</dbReference>
<proteinExistence type="predicted"/>
<evidence type="ECO:0000313" key="4">
    <source>
        <dbReference type="Proteomes" id="UP000321485"/>
    </source>
</evidence>
<dbReference type="InterPro" id="IPR010982">
    <property type="entry name" value="Lambda_DNA-bd_dom_sf"/>
</dbReference>
<dbReference type="SUPFAM" id="SSF47413">
    <property type="entry name" value="lambda repressor-like DNA-binding domains"/>
    <property type="match status" value="1"/>
</dbReference>
<accession>A0A561XQA4</accession>
<reference evidence="3 4" key="1">
    <citation type="journal article" date="2015" name="Stand. Genomic Sci.">
        <title>Genomic Encyclopedia of Bacterial and Archaeal Type Strains, Phase III: the genomes of soil and plant-associated and newly described type strains.</title>
        <authorList>
            <person name="Whitman W.B."/>
            <person name="Woyke T."/>
            <person name="Klenk H.P."/>
            <person name="Zhou Y."/>
            <person name="Lilburn T.G."/>
            <person name="Beck B.J."/>
            <person name="De Vos P."/>
            <person name="Vandamme P."/>
            <person name="Eisen J.A."/>
            <person name="Garrity G."/>
            <person name="Hugenholtz P."/>
            <person name="Kyrpides N.C."/>
        </authorList>
    </citation>
    <scope>NUCLEOTIDE SEQUENCE [LARGE SCALE GENOMIC DNA]</scope>
    <source>
        <strain evidence="3 4">DSM 64</strain>
    </source>
</reference>
<comment type="caution">
    <text evidence="3">The sequence shown here is derived from an EMBL/GenBank/DDBJ whole genome shotgun (WGS) entry which is preliminary data.</text>
</comment>
<dbReference type="EMBL" id="VJWE01000012">
    <property type="protein sequence ID" value="TWG38283.1"/>
    <property type="molecule type" value="Genomic_DNA"/>
</dbReference>
<dbReference type="GeneID" id="51111289"/>